<dbReference type="AlphaFoldDB" id="A0A374P3Z6"/>
<name>A0A374P3Z6_9FIRM</name>
<proteinExistence type="predicted"/>
<accession>A0A374P3Z6</accession>
<dbReference type="RefSeq" id="WP_117620978.1">
    <property type="nucleotide sequence ID" value="NZ_QSON01000009.1"/>
</dbReference>
<protein>
    <submittedName>
        <fullName evidence="1">Uncharacterized protein</fullName>
    </submittedName>
</protein>
<dbReference type="EMBL" id="QSON01000009">
    <property type="protein sequence ID" value="RGJ01556.1"/>
    <property type="molecule type" value="Genomic_DNA"/>
</dbReference>
<dbReference type="Proteomes" id="UP000263014">
    <property type="component" value="Unassembled WGS sequence"/>
</dbReference>
<gene>
    <name evidence="1" type="ORF">DXD79_19375</name>
</gene>
<evidence type="ECO:0000313" key="1">
    <source>
        <dbReference type="EMBL" id="RGJ01556.1"/>
    </source>
</evidence>
<reference evidence="1 2" key="1">
    <citation type="submission" date="2018-08" db="EMBL/GenBank/DDBJ databases">
        <title>A genome reference for cultivated species of the human gut microbiota.</title>
        <authorList>
            <person name="Zou Y."/>
            <person name="Xue W."/>
            <person name="Luo G."/>
        </authorList>
    </citation>
    <scope>NUCLEOTIDE SEQUENCE [LARGE SCALE GENOMIC DNA]</scope>
    <source>
        <strain evidence="1 2">TM09-12</strain>
    </source>
</reference>
<comment type="caution">
    <text evidence="1">The sequence shown here is derived from an EMBL/GenBank/DDBJ whole genome shotgun (WGS) entry which is preliminary data.</text>
</comment>
<sequence>MASLTHVSMWSEAEHEWRKITASEAGKLYPEGTVSAHSGLFVCELCGQYVILTDGRKNVRYFKHSAYDTCKDCPERTTGLSTRGGDIAGEHELPIRLSNITSSDFELELGLLYIPASILKMQKQQQVIIQPLGVSEKPYIYSFERLNSESITYVSVGASPAYKYELTSSDELRTFWPRFVNGVDGFGSIFDQKTAKKMVDGAEVQVGKVYYLLCSKHLNRNYPSIEARRLCEKKCFMVHGIYMRFKQRLSKKTQRGFFGIFVAG</sequence>
<evidence type="ECO:0000313" key="2">
    <source>
        <dbReference type="Proteomes" id="UP000263014"/>
    </source>
</evidence>
<organism evidence="1 2">
    <name type="scientific">Hungatella hathewayi</name>
    <dbReference type="NCBI Taxonomy" id="154046"/>
    <lineage>
        <taxon>Bacteria</taxon>
        <taxon>Bacillati</taxon>
        <taxon>Bacillota</taxon>
        <taxon>Clostridia</taxon>
        <taxon>Lachnospirales</taxon>
        <taxon>Lachnospiraceae</taxon>
        <taxon>Hungatella</taxon>
    </lineage>
</organism>